<feature type="domain" description="PAS" evidence="1">
    <location>
        <begin position="12"/>
        <end position="84"/>
    </location>
</feature>
<dbReference type="Proteomes" id="UP000680045">
    <property type="component" value="Unassembled WGS sequence"/>
</dbReference>
<dbReference type="InterPro" id="IPR013767">
    <property type="entry name" value="PAS_fold"/>
</dbReference>
<dbReference type="CDD" id="cd00130">
    <property type="entry name" value="PAS"/>
    <property type="match status" value="1"/>
</dbReference>
<gene>
    <name evidence="2" type="ORF">KEH51_27630</name>
</gene>
<dbReference type="EMBL" id="JAGTPW010000079">
    <property type="protein sequence ID" value="MBR8646217.1"/>
    <property type="molecule type" value="Genomic_DNA"/>
</dbReference>
<dbReference type="GO" id="GO:0006355">
    <property type="term" value="P:regulation of DNA-templated transcription"/>
    <property type="evidence" value="ECO:0007669"/>
    <property type="project" value="InterPro"/>
</dbReference>
<evidence type="ECO:0000313" key="2">
    <source>
        <dbReference type="EMBL" id="MBR8646217.1"/>
    </source>
</evidence>
<organism evidence="2 3">
    <name type="scientific">Peribacillus frigoritolerans</name>
    <dbReference type="NCBI Taxonomy" id="450367"/>
    <lineage>
        <taxon>Bacteria</taxon>
        <taxon>Bacillati</taxon>
        <taxon>Bacillota</taxon>
        <taxon>Bacilli</taxon>
        <taxon>Bacillales</taxon>
        <taxon>Bacillaceae</taxon>
        <taxon>Peribacillus</taxon>
    </lineage>
</organism>
<comment type="caution">
    <text evidence="2">The sequence shown here is derived from an EMBL/GenBank/DDBJ whole genome shotgun (WGS) entry which is preliminary data.</text>
</comment>
<dbReference type="SUPFAM" id="SSF55785">
    <property type="entry name" value="PYP-like sensor domain (PAS domain)"/>
    <property type="match status" value="1"/>
</dbReference>
<proteinExistence type="predicted"/>
<name>A0A941J6L2_9BACI</name>
<dbReference type="PROSITE" id="PS50112">
    <property type="entry name" value="PAS"/>
    <property type="match status" value="1"/>
</dbReference>
<evidence type="ECO:0000259" key="1">
    <source>
        <dbReference type="PROSITE" id="PS50112"/>
    </source>
</evidence>
<dbReference type="AlphaFoldDB" id="A0A941J6L2"/>
<dbReference type="InterPro" id="IPR000014">
    <property type="entry name" value="PAS"/>
</dbReference>
<reference evidence="2" key="1">
    <citation type="submission" date="2021-04" db="EMBL/GenBank/DDBJ databases">
        <title>Whole genome sequencing of Enterococci isolates from hospitalized patients.</title>
        <authorList>
            <person name="Ogoti B.M."/>
            <person name="Onyambu F.G."/>
        </authorList>
    </citation>
    <scope>NUCLEOTIDE SEQUENCE</scope>
    <source>
        <strain evidence="2">242</strain>
    </source>
</reference>
<evidence type="ECO:0000313" key="3">
    <source>
        <dbReference type="Proteomes" id="UP000680045"/>
    </source>
</evidence>
<protein>
    <submittedName>
        <fullName evidence="2">PAS domain S-box protein</fullName>
    </submittedName>
</protein>
<accession>A0A941J6L2</accession>
<dbReference type="Gene3D" id="3.30.450.20">
    <property type="entry name" value="PAS domain"/>
    <property type="match status" value="1"/>
</dbReference>
<dbReference type="NCBIfam" id="TIGR00229">
    <property type="entry name" value="sensory_box"/>
    <property type="match status" value="1"/>
</dbReference>
<dbReference type="SMART" id="SM00091">
    <property type="entry name" value="PAS"/>
    <property type="match status" value="1"/>
</dbReference>
<dbReference type="InterPro" id="IPR035965">
    <property type="entry name" value="PAS-like_dom_sf"/>
</dbReference>
<dbReference type="Pfam" id="PF00989">
    <property type="entry name" value="PAS"/>
    <property type="match status" value="1"/>
</dbReference>
<sequence length="129" mass="14576">MDKGKWGTAGDSTEKFKSFMENNLDAISIVDLEGKTLQVNAAFEEFFGWTNDELIGMPFPIIPDFLKESVNELHDQIKAGVQKKGFETVRLRKDGQLIDVSISCLISAIMKMSRAHWFSFIGILRIKTC</sequence>